<evidence type="ECO:0000313" key="8">
    <source>
        <dbReference type="Proteomes" id="UP000003100"/>
    </source>
</evidence>
<dbReference type="InterPro" id="IPR036764">
    <property type="entry name" value="Peptidase_Prp_sf"/>
</dbReference>
<evidence type="ECO:0000256" key="4">
    <source>
        <dbReference type="ARBA" id="ARBA00022807"/>
    </source>
</evidence>
<dbReference type="CDD" id="cd16332">
    <property type="entry name" value="Prp-like"/>
    <property type="match status" value="1"/>
</dbReference>
<evidence type="ECO:0000256" key="1">
    <source>
        <dbReference type="ARBA" id="ARBA00022517"/>
    </source>
</evidence>
<dbReference type="EMBL" id="ACBZ01000017">
    <property type="protein sequence ID" value="EEG50572.1"/>
    <property type="molecule type" value="Genomic_DNA"/>
</dbReference>
<dbReference type="Gene3D" id="3.30.70.1490">
    <property type="entry name" value="Cysteine protease Prp"/>
    <property type="match status" value="1"/>
</dbReference>
<comment type="similarity">
    <text evidence="5">Belongs to the Prp family.</text>
</comment>
<evidence type="ECO:0000313" key="7">
    <source>
        <dbReference type="EMBL" id="EEG50572.1"/>
    </source>
</evidence>
<keyword evidence="8" id="KW-1185">Reference proteome</keyword>
<evidence type="ECO:0000256" key="6">
    <source>
        <dbReference type="ARBA" id="ARBA00044538"/>
    </source>
</evidence>
<protein>
    <recommendedName>
        <fullName evidence="6">Ribosomal processing cysteine protease Prp</fullName>
    </recommendedName>
</protein>
<keyword evidence="3" id="KW-0378">Hydrolase</keyword>
<dbReference type="GeneID" id="86821697"/>
<reference evidence="7 8" key="2">
    <citation type="submission" date="2009-02" db="EMBL/GenBank/DDBJ databases">
        <title>Draft genome sequence of Blautia hydrogenotrophica DSM 10507 (Ruminococcus hydrogenotrophicus DSM 10507).</title>
        <authorList>
            <person name="Sudarsanam P."/>
            <person name="Ley R."/>
            <person name="Guruge J."/>
            <person name="Turnbaugh P.J."/>
            <person name="Mahowald M."/>
            <person name="Liep D."/>
            <person name="Gordon J."/>
        </authorList>
    </citation>
    <scope>NUCLEOTIDE SEQUENCE [LARGE SCALE GENOMIC DNA]</scope>
    <source>
        <strain evidence="8">DSM 10507 / JCM 14656 / S5a33</strain>
    </source>
</reference>
<keyword evidence="2" id="KW-0645">Protease</keyword>
<evidence type="ECO:0000256" key="5">
    <source>
        <dbReference type="ARBA" id="ARBA00044503"/>
    </source>
</evidence>
<dbReference type="GO" id="GO:0006508">
    <property type="term" value="P:proteolysis"/>
    <property type="evidence" value="ECO:0007669"/>
    <property type="project" value="UniProtKB-KW"/>
</dbReference>
<sequence length="106" mass="11688">MIRVTVEKSNDTYVSFRSKGHAGYAPAGEDIVCAAVSALIITTVNSIETFTEDAMELKEDDGYLFFRFTGVVSAQTRLLIDSLVLGLSQIQESCDNKYLEVITKEV</sequence>
<keyword evidence="1" id="KW-0690">Ribosome biogenesis</keyword>
<dbReference type="InterPro" id="IPR007422">
    <property type="entry name" value="Peptidase_Prp"/>
</dbReference>
<dbReference type="HOGENOM" id="CLU_140910_2_2_9"/>
<dbReference type="eggNOG" id="COG2868">
    <property type="taxonomic scope" value="Bacteria"/>
</dbReference>
<name>C0CHY4_BLAHS</name>
<dbReference type="Proteomes" id="UP000003100">
    <property type="component" value="Unassembled WGS sequence"/>
</dbReference>
<reference evidence="7 8" key="1">
    <citation type="submission" date="2009-01" db="EMBL/GenBank/DDBJ databases">
        <authorList>
            <person name="Fulton L."/>
            <person name="Clifton S."/>
            <person name="Fulton B."/>
            <person name="Xu J."/>
            <person name="Minx P."/>
            <person name="Pepin K.H."/>
            <person name="Johnson M."/>
            <person name="Bhonagiri V."/>
            <person name="Nash W.E."/>
            <person name="Mardis E.R."/>
            <person name="Wilson R.K."/>
        </authorList>
    </citation>
    <scope>NUCLEOTIDE SEQUENCE [LARGE SCALE GENOMIC DNA]</scope>
    <source>
        <strain evidence="8">DSM 10507 / JCM 14656 / S5a33</strain>
    </source>
</reference>
<dbReference type="PANTHER" id="PTHR39178">
    <property type="entry name" value="HYPOTHETICAL RIBOSOME-ASSOCIATED PROTEIN"/>
    <property type="match status" value="1"/>
</dbReference>
<dbReference type="GO" id="GO:0008234">
    <property type="term" value="F:cysteine-type peptidase activity"/>
    <property type="evidence" value="ECO:0007669"/>
    <property type="project" value="UniProtKB-KW"/>
</dbReference>
<dbReference type="RefSeq" id="WP_005945620.1">
    <property type="nucleotide sequence ID" value="NZ_CP136423.1"/>
</dbReference>
<dbReference type="PANTHER" id="PTHR39178:SF1">
    <property type="entry name" value="RIBOSOMAL-PROCESSING CYSTEINE PROTEASE PRP"/>
    <property type="match status" value="1"/>
</dbReference>
<evidence type="ECO:0000256" key="2">
    <source>
        <dbReference type="ARBA" id="ARBA00022670"/>
    </source>
</evidence>
<organism evidence="7 8">
    <name type="scientific">Blautia hydrogenotrophica (strain DSM 10507 / JCM 14656 / S5a33)</name>
    <name type="common">Ruminococcus hydrogenotrophicus</name>
    <dbReference type="NCBI Taxonomy" id="476272"/>
    <lineage>
        <taxon>Bacteria</taxon>
        <taxon>Bacillati</taxon>
        <taxon>Bacillota</taxon>
        <taxon>Clostridia</taxon>
        <taxon>Lachnospirales</taxon>
        <taxon>Lachnospiraceae</taxon>
        <taxon>Blautia</taxon>
    </lineage>
</organism>
<dbReference type="PATRIC" id="fig|476272.21.peg.3455"/>
<accession>C0CHY4</accession>
<dbReference type="AlphaFoldDB" id="C0CHY4"/>
<dbReference type="SUPFAM" id="SSF118010">
    <property type="entry name" value="TM1457-like"/>
    <property type="match status" value="1"/>
</dbReference>
<comment type="caution">
    <text evidence="7">The sequence shown here is derived from an EMBL/GenBank/DDBJ whole genome shotgun (WGS) entry which is preliminary data.</text>
</comment>
<keyword evidence="4" id="KW-0788">Thiol protease</keyword>
<evidence type="ECO:0000256" key="3">
    <source>
        <dbReference type="ARBA" id="ARBA00022801"/>
    </source>
</evidence>
<dbReference type="Pfam" id="PF04327">
    <property type="entry name" value="Peptidase_Prp"/>
    <property type="match status" value="1"/>
</dbReference>
<proteinExistence type="inferred from homology"/>
<dbReference type="GO" id="GO:0042254">
    <property type="term" value="P:ribosome biogenesis"/>
    <property type="evidence" value="ECO:0007669"/>
    <property type="project" value="UniProtKB-KW"/>
</dbReference>
<gene>
    <name evidence="7" type="ORF">RUMHYD_00448</name>
</gene>